<dbReference type="EMBL" id="QSCR01000026">
    <property type="protein sequence ID" value="RGY14981.1"/>
    <property type="molecule type" value="Genomic_DNA"/>
</dbReference>
<name>A0A413IKP7_9BACT</name>
<evidence type="ECO:0000313" key="4">
    <source>
        <dbReference type="Proteomes" id="UP000286063"/>
    </source>
</evidence>
<dbReference type="AlphaFoldDB" id="A0A413IKP7"/>
<evidence type="ECO:0000256" key="1">
    <source>
        <dbReference type="SAM" id="SignalP"/>
    </source>
</evidence>
<evidence type="ECO:0000259" key="2">
    <source>
        <dbReference type="Pfam" id="PF16323"/>
    </source>
</evidence>
<accession>A0A413IKP7</accession>
<gene>
    <name evidence="3" type="ORF">DXA50_13595</name>
</gene>
<organism evidence="3 4">
    <name type="scientific">Butyricimonas virosa</name>
    <dbReference type="NCBI Taxonomy" id="544645"/>
    <lineage>
        <taxon>Bacteria</taxon>
        <taxon>Pseudomonadati</taxon>
        <taxon>Bacteroidota</taxon>
        <taxon>Bacteroidia</taxon>
        <taxon>Bacteroidales</taxon>
        <taxon>Odoribacteraceae</taxon>
        <taxon>Butyricimonas</taxon>
    </lineage>
</organism>
<feature type="chain" id="PRO_5019253739" evidence="1">
    <location>
        <begin position="30"/>
        <end position="461"/>
    </location>
</feature>
<dbReference type="Proteomes" id="UP000286063">
    <property type="component" value="Unassembled WGS sequence"/>
</dbReference>
<feature type="domain" description="DUF4959" evidence="2">
    <location>
        <begin position="45"/>
        <end position="124"/>
    </location>
</feature>
<dbReference type="InterPro" id="IPR032527">
    <property type="entry name" value="DUF4959"/>
</dbReference>
<proteinExistence type="predicted"/>
<dbReference type="OrthoDB" id="1094832at2"/>
<protein>
    <submittedName>
        <fullName evidence="3">DUF4959 domain-containing protein</fullName>
    </submittedName>
</protein>
<comment type="caution">
    <text evidence="3">The sequence shown here is derived from an EMBL/GenBank/DDBJ whole genome shotgun (WGS) entry which is preliminary data.</text>
</comment>
<keyword evidence="1" id="KW-0732">Signal</keyword>
<dbReference type="Pfam" id="PF16323">
    <property type="entry name" value="DUF4959"/>
    <property type="match status" value="1"/>
</dbReference>
<feature type="signal peptide" evidence="1">
    <location>
        <begin position="1"/>
        <end position="29"/>
    </location>
</feature>
<sequence length="461" mass="53137">MMGCKFYYLKNRMMKNTIFLLLFVFGLFACDDDNTIFDPSVEGLEIKFTPVAGGAMMHYNLPNDSDIFAMNLRYRNWQGLEILKTCGYSGDSVLLDGFTRSQETIPVQISFVNNHNEESESREYQFSTLDSAPWSFFDDLVVRSSWNGFQVIYKSPSVVTGMVHVFYLGTNPLTQQEDTILMKSFPITQRGDTLSFIQKQERSSNTVIIRTEDFQGYRVRQEIYPDIDAFRAEQWPMTAENFNDYGLSKESRIAMTGVAYLFDGELKGLERLIASAYEDPLQRTGTEVYGTYLAGPHAYEKPIILDLREQKTPAWLRLYCLYPLRANHAVSPATWGDVWIGSYEDKVPCKLSVYGNKESSNPNSEEWVYLGGLNQDPRREAVLDRWSYLTTRLDLAPEDVNELATKDPIYVDVELPPVDDTYRYLKVIVHDTFDSSKESGINYNQQEYFTLHELEVYVKKN</sequence>
<dbReference type="PROSITE" id="PS51257">
    <property type="entry name" value="PROKAR_LIPOPROTEIN"/>
    <property type="match status" value="1"/>
</dbReference>
<evidence type="ECO:0000313" key="3">
    <source>
        <dbReference type="EMBL" id="RGY14981.1"/>
    </source>
</evidence>
<reference evidence="3 4" key="1">
    <citation type="submission" date="2018-08" db="EMBL/GenBank/DDBJ databases">
        <title>A genome reference for cultivated species of the human gut microbiota.</title>
        <authorList>
            <person name="Zou Y."/>
            <person name="Xue W."/>
            <person name="Luo G."/>
        </authorList>
    </citation>
    <scope>NUCLEOTIDE SEQUENCE [LARGE SCALE GENOMIC DNA]</scope>
    <source>
        <strain evidence="3 4">OF02-7</strain>
    </source>
</reference>